<organism evidence="8 9">
    <name type="scientific">Artemisia annua</name>
    <name type="common">Sweet wormwood</name>
    <dbReference type="NCBI Taxonomy" id="35608"/>
    <lineage>
        <taxon>Eukaryota</taxon>
        <taxon>Viridiplantae</taxon>
        <taxon>Streptophyta</taxon>
        <taxon>Embryophyta</taxon>
        <taxon>Tracheophyta</taxon>
        <taxon>Spermatophyta</taxon>
        <taxon>Magnoliopsida</taxon>
        <taxon>eudicotyledons</taxon>
        <taxon>Gunneridae</taxon>
        <taxon>Pentapetalae</taxon>
        <taxon>asterids</taxon>
        <taxon>campanulids</taxon>
        <taxon>Asterales</taxon>
        <taxon>Asteraceae</taxon>
        <taxon>Asteroideae</taxon>
        <taxon>Anthemideae</taxon>
        <taxon>Artemisiinae</taxon>
        <taxon>Artemisia</taxon>
    </lineage>
</organism>
<evidence type="ECO:0000256" key="3">
    <source>
        <dbReference type="ARBA" id="ARBA00022741"/>
    </source>
</evidence>
<keyword evidence="5 6" id="KW-0067">ATP-binding</keyword>
<feature type="domain" description="Protein kinase" evidence="7">
    <location>
        <begin position="25"/>
        <end position="303"/>
    </location>
</feature>
<evidence type="ECO:0000256" key="1">
    <source>
        <dbReference type="ARBA" id="ARBA00022527"/>
    </source>
</evidence>
<keyword evidence="3 6" id="KW-0547">Nucleotide-binding</keyword>
<dbReference type="PANTHER" id="PTHR27003:SF338">
    <property type="entry name" value="TYROSINE-PROTEIN KINASE, NON-RECEPTOR JAK_TYK2-RELATED"/>
    <property type="match status" value="1"/>
</dbReference>
<dbReference type="PROSITE" id="PS00108">
    <property type="entry name" value="PROTEIN_KINASE_ST"/>
    <property type="match status" value="1"/>
</dbReference>
<proteinExistence type="predicted"/>
<keyword evidence="1" id="KW-0723">Serine/threonine-protein kinase</keyword>
<keyword evidence="4 8" id="KW-0418">Kinase</keyword>
<dbReference type="GO" id="GO:0004674">
    <property type="term" value="F:protein serine/threonine kinase activity"/>
    <property type="evidence" value="ECO:0007669"/>
    <property type="project" value="UniProtKB-KW"/>
</dbReference>
<accession>A0A2U1Q061</accession>
<dbReference type="InterPro" id="IPR017441">
    <property type="entry name" value="Protein_kinase_ATP_BS"/>
</dbReference>
<dbReference type="Proteomes" id="UP000245207">
    <property type="component" value="Unassembled WGS sequence"/>
</dbReference>
<dbReference type="InterPro" id="IPR000719">
    <property type="entry name" value="Prot_kinase_dom"/>
</dbReference>
<evidence type="ECO:0000313" key="9">
    <source>
        <dbReference type="Proteomes" id="UP000245207"/>
    </source>
</evidence>
<evidence type="ECO:0000256" key="2">
    <source>
        <dbReference type="ARBA" id="ARBA00022679"/>
    </source>
</evidence>
<dbReference type="GO" id="GO:0009506">
    <property type="term" value="C:plasmodesma"/>
    <property type="evidence" value="ECO:0007669"/>
    <property type="project" value="TreeGrafter"/>
</dbReference>
<dbReference type="PANTHER" id="PTHR27003">
    <property type="entry name" value="OS07G0166700 PROTEIN"/>
    <property type="match status" value="1"/>
</dbReference>
<dbReference type="Pfam" id="PF07714">
    <property type="entry name" value="PK_Tyr_Ser-Thr"/>
    <property type="match status" value="1"/>
</dbReference>
<name>A0A2U1Q061_ARTAN</name>
<dbReference type="Gene3D" id="1.10.510.10">
    <property type="entry name" value="Transferase(Phosphotransferase) domain 1"/>
    <property type="match status" value="1"/>
</dbReference>
<dbReference type="InterPro" id="IPR008271">
    <property type="entry name" value="Ser/Thr_kinase_AS"/>
</dbReference>
<dbReference type="GO" id="GO:0005524">
    <property type="term" value="F:ATP binding"/>
    <property type="evidence" value="ECO:0007669"/>
    <property type="project" value="UniProtKB-UniRule"/>
</dbReference>
<dbReference type="Gene3D" id="3.30.200.20">
    <property type="entry name" value="Phosphorylase Kinase, domain 1"/>
    <property type="match status" value="1"/>
</dbReference>
<evidence type="ECO:0000259" key="7">
    <source>
        <dbReference type="PROSITE" id="PS50011"/>
    </source>
</evidence>
<protein>
    <submittedName>
        <fullName evidence="8">Protein kinase-like domain, Phloem protein 2-like protein</fullName>
    </submittedName>
</protein>
<dbReference type="SMART" id="SM00220">
    <property type="entry name" value="S_TKc"/>
    <property type="match status" value="1"/>
</dbReference>
<evidence type="ECO:0000256" key="4">
    <source>
        <dbReference type="ARBA" id="ARBA00022777"/>
    </source>
</evidence>
<evidence type="ECO:0000256" key="5">
    <source>
        <dbReference type="ARBA" id="ARBA00022840"/>
    </source>
</evidence>
<dbReference type="OrthoDB" id="10440044at2759"/>
<dbReference type="FunFam" id="3.30.200.20:FF:000039">
    <property type="entry name" value="receptor-like protein kinase FERONIA"/>
    <property type="match status" value="1"/>
</dbReference>
<dbReference type="InterPro" id="IPR001245">
    <property type="entry name" value="Ser-Thr/Tyr_kinase_cat_dom"/>
</dbReference>
<keyword evidence="9" id="KW-1185">Reference proteome</keyword>
<dbReference type="Pfam" id="PF14299">
    <property type="entry name" value="PP2"/>
    <property type="match status" value="1"/>
</dbReference>
<dbReference type="PROSITE" id="PS50011">
    <property type="entry name" value="PROTEIN_KINASE_DOM"/>
    <property type="match status" value="1"/>
</dbReference>
<dbReference type="SUPFAM" id="SSF56112">
    <property type="entry name" value="Protein kinase-like (PK-like)"/>
    <property type="match status" value="1"/>
</dbReference>
<dbReference type="PROSITE" id="PS00107">
    <property type="entry name" value="PROTEIN_KINASE_ATP"/>
    <property type="match status" value="1"/>
</dbReference>
<dbReference type="InterPro" id="IPR045272">
    <property type="entry name" value="ANXUR1/2-like"/>
</dbReference>
<dbReference type="GO" id="GO:0004714">
    <property type="term" value="F:transmembrane receptor protein tyrosine kinase activity"/>
    <property type="evidence" value="ECO:0007669"/>
    <property type="project" value="InterPro"/>
</dbReference>
<dbReference type="EMBL" id="PKPP01000553">
    <property type="protein sequence ID" value="PWA91332.1"/>
    <property type="molecule type" value="Genomic_DNA"/>
</dbReference>
<sequence>MASFVTEFKHLEIQLEDIISATNNFDESKVIGRGGFGKVYAGELSHSQSEEKSLVAIKRLDRRYGQGDPEFFKEIRMLSCYRHENLISLLGFCCQGGEMILIYEYASRGSLDRYLSSADLTWTQRLRICIDAAKGLRFLHDPNGTQQRVLHCDIKSANILLDKNMTAKVSDFGLSKMGPANQQYSLLITSAVGTPGYCDPLYMQTYSLTKESDVYSFGVVLFEVLCGRLCFEISNGQLKVYVPLWRKCYEENKLDEIILQDLRKQMQLSSLKKFSDIASQCLRNAREERPTMSLVVEKLQIALQMQVLPKEYAKIANAAADPLPCRSLEEFKELLSKGVLLNRGETWLSFNDKEEHHVMVSIEEYLSLDDPNRDYNDRYSSNEKSRFAVGCYKTTLMEFKLRVTAPLFLSPDVIYGLSLVLHASEIEGMKQQYVGVRYKIHGETKISILYFADKKEGKQLVAELYQFNSTEESILDLEIFLEDCGLSGEFYIEGIEFRPLEKVVIANQEIVRGVVPPLFYRFTEEESKVLLSQGVLLNGGKMWLSVNEKGEHIERIYIQSLPFRLPLIPFRKEDLLVHGTLNSRFPAGLYQINGKRFKTHVKAELLSPKITYTVNLVYRSYSSDKQVYVDLKYRLRGEATTSVVYLANRRQDDWLYVAELYQFTSDGSIVDLEIIFENSGTDIDGVEGILFQPLEKVEDQSLEDDRVEDIETTSGSDTYWEQKIPNDYEETLKLSKVSLEWKTKKELYSILFKGFMLGNGQQCFSVDKNGKKCQMLSARAATSVKEEIDSNWESSNESRFGEVLVITAGYKFKIKRKIEPQEVSPETAYTAYIVFKLPQDLSTFEAPMFVCEKDGYMSDGWYIYLVSPPVTPVIGPKSDENTYNPLNRYKGNALPQQRTDGWMEVKVWQFKTTTESVPMNLYFEHPVKKDLKGLMIQGIELKPI</sequence>
<comment type="caution">
    <text evidence="8">The sequence shown here is derived from an EMBL/GenBank/DDBJ whole genome shotgun (WGS) entry which is preliminary data.</text>
</comment>
<dbReference type="AlphaFoldDB" id="A0A2U1Q061"/>
<keyword evidence="2" id="KW-0808">Transferase</keyword>
<dbReference type="STRING" id="35608.A0A2U1Q061"/>
<gene>
    <name evidence="8" type="ORF">CTI12_AA090210</name>
</gene>
<evidence type="ECO:0000313" key="8">
    <source>
        <dbReference type="EMBL" id="PWA91332.1"/>
    </source>
</evidence>
<dbReference type="InterPro" id="IPR011009">
    <property type="entry name" value="Kinase-like_dom_sf"/>
</dbReference>
<dbReference type="InterPro" id="IPR025886">
    <property type="entry name" value="PP2-like"/>
</dbReference>
<dbReference type="GO" id="GO:0005886">
    <property type="term" value="C:plasma membrane"/>
    <property type="evidence" value="ECO:0007669"/>
    <property type="project" value="TreeGrafter"/>
</dbReference>
<feature type="binding site" evidence="6">
    <location>
        <position position="58"/>
    </location>
    <ligand>
        <name>ATP</name>
        <dbReference type="ChEBI" id="CHEBI:30616"/>
    </ligand>
</feature>
<reference evidence="8 9" key="1">
    <citation type="journal article" date="2018" name="Mol. Plant">
        <title>The genome of Artemisia annua provides insight into the evolution of Asteraceae family and artemisinin biosynthesis.</title>
        <authorList>
            <person name="Shen Q."/>
            <person name="Zhang L."/>
            <person name="Liao Z."/>
            <person name="Wang S."/>
            <person name="Yan T."/>
            <person name="Shi P."/>
            <person name="Liu M."/>
            <person name="Fu X."/>
            <person name="Pan Q."/>
            <person name="Wang Y."/>
            <person name="Lv Z."/>
            <person name="Lu X."/>
            <person name="Zhang F."/>
            <person name="Jiang W."/>
            <person name="Ma Y."/>
            <person name="Chen M."/>
            <person name="Hao X."/>
            <person name="Li L."/>
            <person name="Tang Y."/>
            <person name="Lv G."/>
            <person name="Zhou Y."/>
            <person name="Sun X."/>
            <person name="Brodelius P.E."/>
            <person name="Rose J.K.C."/>
            <person name="Tang K."/>
        </authorList>
    </citation>
    <scope>NUCLEOTIDE SEQUENCE [LARGE SCALE GENOMIC DNA]</scope>
    <source>
        <strain evidence="9">cv. Huhao1</strain>
        <tissue evidence="8">Leaf</tissue>
    </source>
</reference>
<evidence type="ECO:0000256" key="6">
    <source>
        <dbReference type="PROSITE-ProRule" id="PRU10141"/>
    </source>
</evidence>